<gene>
    <name evidence="11" type="ORF">NCTC11923_02007</name>
</gene>
<comment type="subcellular location">
    <subcellularLocation>
        <location evidence="1">Cell membrane</location>
        <topology evidence="1">Single-pass membrane protein</topology>
    </subcellularLocation>
</comment>
<evidence type="ECO:0000256" key="2">
    <source>
        <dbReference type="ARBA" id="ARBA00006742"/>
    </source>
</evidence>
<keyword evidence="6" id="KW-0653">Protein transport</keyword>
<dbReference type="Proteomes" id="UP000276899">
    <property type="component" value="Chromosome"/>
</dbReference>
<dbReference type="AlphaFoldDB" id="A0A3S4SGB2"/>
<dbReference type="GO" id="GO:0005886">
    <property type="term" value="C:plasma membrane"/>
    <property type="evidence" value="ECO:0007669"/>
    <property type="project" value="UniProtKB-SubCell"/>
</dbReference>
<evidence type="ECO:0000313" key="11">
    <source>
        <dbReference type="EMBL" id="VEG75347.1"/>
    </source>
</evidence>
<dbReference type="SMART" id="SM01323">
    <property type="entry name" value="YajC"/>
    <property type="match status" value="1"/>
</dbReference>
<feature type="compositionally biased region" description="Acidic residues" evidence="10">
    <location>
        <begin position="93"/>
        <end position="118"/>
    </location>
</feature>
<dbReference type="Pfam" id="PF02699">
    <property type="entry name" value="YajC"/>
    <property type="match status" value="1"/>
</dbReference>
<keyword evidence="8" id="KW-0811">Translocation</keyword>
<evidence type="ECO:0000313" key="12">
    <source>
        <dbReference type="Proteomes" id="UP000276899"/>
    </source>
</evidence>
<name>A0A3S4SGB2_9ACTO</name>
<keyword evidence="3" id="KW-0813">Transport</keyword>
<organism evidence="11 12">
    <name type="scientific">Actinomyces slackii</name>
    <dbReference type="NCBI Taxonomy" id="52774"/>
    <lineage>
        <taxon>Bacteria</taxon>
        <taxon>Bacillati</taxon>
        <taxon>Actinomycetota</taxon>
        <taxon>Actinomycetes</taxon>
        <taxon>Actinomycetales</taxon>
        <taxon>Actinomycetaceae</taxon>
        <taxon>Actinomyces</taxon>
    </lineage>
</organism>
<evidence type="ECO:0000256" key="9">
    <source>
        <dbReference type="ARBA" id="ARBA00023136"/>
    </source>
</evidence>
<dbReference type="KEGG" id="asla:NCTC11923_02007"/>
<evidence type="ECO:0000256" key="10">
    <source>
        <dbReference type="SAM" id="MobiDB-lite"/>
    </source>
</evidence>
<protein>
    <submittedName>
        <fullName evidence="11">Preprotein translocase subunit YajC</fullName>
    </submittedName>
</protein>
<accession>A0A3S4SGB2</accession>
<keyword evidence="5" id="KW-0812">Transmembrane</keyword>
<dbReference type="GO" id="GO:0015031">
    <property type="term" value="P:protein transport"/>
    <property type="evidence" value="ECO:0007669"/>
    <property type="project" value="UniProtKB-KW"/>
</dbReference>
<keyword evidence="9" id="KW-0472">Membrane</keyword>
<dbReference type="RefSeq" id="WP_026427496.1">
    <property type="nucleotide sequence ID" value="NZ_CBCRWE010000013.1"/>
</dbReference>
<keyword evidence="12" id="KW-1185">Reference proteome</keyword>
<evidence type="ECO:0000256" key="1">
    <source>
        <dbReference type="ARBA" id="ARBA00004162"/>
    </source>
</evidence>
<dbReference type="STRING" id="1278298.GCA_000428685_00441"/>
<dbReference type="PANTHER" id="PTHR33909:SF1">
    <property type="entry name" value="SEC TRANSLOCON ACCESSORY COMPLEX SUBUNIT YAJC"/>
    <property type="match status" value="1"/>
</dbReference>
<dbReference type="EMBL" id="LR134363">
    <property type="protein sequence ID" value="VEG75347.1"/>
    <property type="molecule type" value="Genomic_DNA"/>
</dbReference>
<feature type="region of interest" description="Disordered" evidence="10">
    <location>
        <begin position="81"/>
        <end position="135"/>
    </location>
</feature>
<evidence type="ECO:0000256" key="4">
    <source>
        <dbReference type="ARBA" id="ARBA00022475"/>
    </source>
</evidence>
<reference evidence="11 12" key="1">
    <citation type="submission" date="2018-12" db="EMBL/GenBank/DDBJ databases">
        <authorList>
            <consortium name="Pathogen Informatics"/>
        </authorList>
    </citation>
    <scope>NUCLEOTIDE SEQUENCE [LARGE SCALE GENOMIC DNA]</scope>
    <source>
        <strain evidence="11 12">NCTC11923</strain>
    </source>
</reference>
<feature type="compositionally biased region" description="Basic and acidic residues" evidence="10">
    <location>
        <begin position="122"/>
        <end position="135"/>
    </location>
</feature>
<keyword evidence="7" id="KW-1133">Transmembrane helix</keyword>
<evidence type="ECO:0000256" key="6">
    <source>
        <dbReference type="ARBA" id="ARBA00022927"/>
    </source>
</evidence>
<dbReference type="PANTHER" id="PTHR33909">
    <property type="entry name" value="SEC TRANSLOCON ACCESSORY COMPLEX SUBUNIT YAJC"/>
    <property type="match status" value="1"/>
</dbReference>
<proteinExistence type="inferred from homology"/>
<evidence type="ECO:0000256" key="7">
    <source>
        <dbReference type="ARBA" id="ARBA00022989"/>
    </source>
</evidence>
<dbReference type="InterPro" id="IPR003849">
    <property type="entry name" value="Preprotein_translocase_YajC"/>
</dbReference>
<keyword evidence="4" id="KW-1003">Cell membrane</keyword>
<comment type="similarity">
    <text evidence="2">Belongs to the YajC family.</text>
</comment>
<evidence type="ECO:0000256" key="8">
    <source>
        <dbReference type="ARBA" id="ARBA00023010"/>
    </source>
</evidence>
<evidence type="ECO:0000256" key="5">
    <source>
        <dbReference type="ARBA" id="ARBA00022692"/>
    </source>
</evidence>
<sequence length="135" mass="14685">MELFAMLALMLGVFWIMSFFARRQQSRMAEAQAQRIEEALVPGAWVRTTSGFYGTVVEVDGDVVTLATPLGDETLWAKRAISGAEEPPFASAQDEEGSSDSDAIDEVDGVEDGEDETPGQEPAKESDQPSDENRP</sequence>
<evidence type="ECO:0000256" key="3">
    <source>
        <dbReference type="ARBA" id="ARBA00022448"/>
    </source>
</evidence>